<organism evidence="2 3">
    <name type="scientific">Linum trigynum</name>
    <dbReference type="NCBI Taxonomy" id="586398"/>
    <lineage>
        <taxon>Eukaryota</taxon>
        <taxon>Viridiplantae</taxon>
        <taxon>Streptophyta</taxon>
        <taxon>Embryophyta</taxon>
        <taxon>Tracheophyta</taxon>
        <taxon>Spermatophyta</taxon>
        <taxon>Magnoliopsida</taxon>
        <taxon>eudicotyledons</taxon>
        <taxon>Gunneridae</taxon>
        <taxon>Pentapetalae</taxon>
        <taxon>rosids</taxon>
        <taxon>fabids</taxon>
        <taxon>Malpighiales</taxon>
        <taxon>Linaceae</taxon>
        <taxon>Linum</taxon>
    </lineage>
</organism>
<dbReference type="Proteomes" id="UP001497516">
    <property type="component" value="Chromosome 8"/>
</dbReference>
<evidence type="ECO:0000313" key="3">
    <source>
        <dbReference type="Proteomes" id="UP001497516"/>
    </source>
</evidence>
<proteinExistence type="predicted"/>
<evidence type="ECO:0000256" key="1">
    <source>
        <dbReference type="SAM" id="MobiDB-lite"/>
    </source>
</evidence>
<accession>A0AAV2G444</accession>
<feature type="region of interest" description="Disordered" evidence="1">
    <location>
        <begin position="13"/>
        <end position="85"/>
    </location>
</feature>
<reference evidence="2 3" key="1">
    <citation type="submission" date="2024-04" db="EMBL/GenBank/DDBJ databases">
        <authorList>
            <person name="Fracassetti M."/>
        </authorList>
    </citation>
    <scope>NUCLEOTIDE SEQUENCE [LARGE SCALE GENOMIC DNA]</scope>
</reference>
<gene>
    <name evidence="2" type="ORF">LTRI10_LOCUS45179</name>
</gene>
<dbReference type="EMBL" id="OZ034821">
    <property type="protein sequence ID" value="CAL1405389.1"/>
    <property type="molecule type" value="Genomic_DNA"/>
</dbReference>
<keyword evidence="3" id="KW-1185">Reference proteome</keyword>
<feature type="compositionally biased region" description="Basic and acidic residues" evidence="1">
    <location>
        <begin position="39"/>
        <end position="56"/>
    </location>
</feature>
<name>A0AAV2G444_9ROSI</name>
<dbReference type="AlphaFoldDB" id="A0AAV2G444"/>
<evidence type="ECO:0000313" key="2">
    <source>
        <dbReference type="EMBL" id="CAL1405389.1"/>
    </source>
</evidence>
<protein>
    <submittedName>
        <fullName evidence="2">Uncharacterized protein</fullName>
    </submittedName>
</protein>
<sequence>MMNAEGLLQKMMAKLDLVMPQQEGKGTMPKPNGEESADEKDGEKSTTGPKGDDSAGRDTSVVRGSCDQDRPMIFGGPVRKFKMWP</sequence>